<reference evidence="2" key="1">
    <citation type="journal article" date="2019" name="Int. J. Syst. Evol. Microbiol.">
        <title>The Global Catalogue of Microorganisms (GCM) 10K type strain sequencing project: providing services to taxonomists for standard genome sequencing and annotation.</title>
        <authorList>
            <consortium name="The Broad Institute Genomics Platform"/>
            <consortium name="The Broad Institute Genome Sequencing Center for Infectious Disease"/>
            <person name="Wu L."/>
            <person name="Ma J."/>
        </authorList>
    </citation>
    <scope>NUCLEOTIDE SEQUENCE [LARGE SCALE GENOMIC DNA]</scope>
    <source>
        <strain evidence="2">CGMCC 4.7246</strain>
    </source>
</reference>
<dbReference type="Pfam" id="PF08012">
    <property type="entry name" value="DUF1702"/>
    <property type="match status" value="1"/>
</dbReference>
<sequence length="321" mass="34260">MSVTDRGPRRAPRPGPARVLPLGMADFAGRGFRLDRPAEREVLERHARWFLTGFNTAVRHWRDPHPALAEVPAAERGFAYEGAGMHAALRDRLTPWPTGALDRLLSGPGDRYAHLISVGYGWAVAPATTVLRLPLPAPRPPSAQPLLRCLALDGAGFAETYFGGLAALRRRARRPGSPRWEAVLAGSGRALWFAESADVDGVAAVIGSLPEPARPHVWAGVGLASCYAGCADAAALDRLRAAAGPHRWHLGQGALFAVAARDRSGIVPDHTSAAAAHLFGTDPATARRWTDEAADGLTGSADLSAYAEWKARLRERVARLG</sequence>
<dbReference type="InterPro" id="IPR012964">
    <property type="entry name" value="DUF1702"/>
</dbReference>
<comment type="caution">
    <text evidence="1">The sequence shown here is derived from an EMBL/GenBank/DDBJ whole genome shotgun (WGS) entry which is preliminary data.</text>
</comment>
<evidence type="ECO:0000313" key="2">
    <source>
        <dbReference type="Proteomes" id="UP001596220"/>
    </source>
</evidence>
<name>A0ABW1PGQ0_9PSEU</name>
<proteinExistence type="predicted"/>
<protein>
    <submittedName>
        <fullName evidence="1">DUF1702 family protein</fullName>
    </submittedName>
</protein>
<keyword evidence="2" id="KW-1185">Reference proteome</keyword>
<gene>
    <name evidence="1" type="ORF">ACFP3R_36485</name>
</gene>
<dbReference type="EMBL" id="JBHSQO010000075">
    <property type="protein sequence ID" value="MFC6094791.1"/>
    <property type="molecule type" value="Genomic_DNA"/>
</dbReference>
<accession>A0ABW1PGQ0</accession>
<dbReference type="Proteomes" id="UP001596220">
    <property type="component" value="Unassembled WGS sequence"/>
</dbReference>
<evidence type="ECO:0000313" key="1">
    <source>
        <dbReference type="EMBL" id="MFC6094791.1"/>
    </source>
</evidence>
<dbReference type="RefSeq" id="WP_380643384.1">
    <property type="nucleotide sequence ID" value="NZ_JBHSQO010000075.1"/>
</dbReference>
<organism evidence="1 2">
    <name type="scientific">Saccharothrix lopnurensis</name>
    <dbReference type="NCBI Taxonomy" id="1670621"/>
    <lineage>
        <taxon>Bacteria</taxon>
        <taxon>Bacillati</taxon>
        <taxon>Actinomycetota</taxon>
        <taxon>Actinomycetes</taxon>
        <taxon>Pseudonocardiales</taxon>
        <taxon>Pseudonocardiaceae</taxon>
        <taxon>Saccharothrix</taxon>
    </lineage>
</organism>